<reference evidence="1" key="1">
    <citation type="journal article" date="2020" name="Stud. Mycol.">
        <title>101 Dothideomycetes genomes: a test case for predicting lifestyles and emergence of pathogens.</title>
        <authorList>
            <person name="Haridas S."/>
            <person name="Albert R."/>
            <person name="Binder M."/>
            <person name="Bloem J."/>
            <person name="Labutti K."/>
            <person name="Salamov A."/>
            <person name="Andreopoulos B."/>
            <person name="Baker S."/>
            <person name="Barry K."/>
            <person name="Bills G."/>
            <person name="Bluhm B."/>
            <person name="Cannon C."/>
            <person name="Castanera R."/>
            <person name="Culley D."/>
            <person name="Daum C."/>
            <person name="Ezra D."/>
            <person name="Gonzalez J."/>
            <person name="Henrissat B."/>
            <person name="Kuo A."/>
            <person name="Liang C."/>
            <person name="Lipzen A."/>
            <person name="Lutzoni F."/>
            <person name="Magnuson J."/>
            <person name="Mondo S."/>
            <person name="Nolan M."/>
            <person name="Ohm R."/>
            <person name="Pangilinan J."/>
            <person name="Park H.-J."/>
            <person name="Ramirez L."/>
            <person name="Alfaro M."/>
            <person name="Sun H."/>
            <person name="Tritt A."/>
            <person name="Yoshinaga Y."/>
            <person name="Zwiers L.-H."/>
            <person name="Turgeon B."/>
            <person name="Goodwin S."/>
            <person name="Spatafora J."/>
            <person name="Crous P."/>
            <person name="Grigoriev I."/>
        </authorList>
    </citation>
    <scope>NUCLEOTIDE SEQUENCE</scope>
    <source>
        <strain evidence="1">CBS 122368</strain>
    </source>
</reference>
<dbReference type="SUPFAM" id="SSF52047">
    <property type="entry name" value="RNI-like"/>
    <property type="match status" value="1"/>
</dbReference>
<dbReference type="EMBL" id="ML987203">
    <property type="protein sequence ID" value="KAF2244027.1"/>
    <property type="molecule type" value="Genomic_DNA"/>
</dbReference>
<dbReference type="InterPro" id="IPR032675">
    <property type="entry name" value="LRR_dom_sf"/>
</dbReference>
<dbReference type="AlphaFoldDB" id="A0A6A6I172"/>
<dbReference type="RefSeq" id="XP_033679031.1">
    <property type="nucleotide sequence ID" value="XM_033824153.1"/>
</dbReference>
<accession>A0A6A6I172</accession>
<dbReference type="Proteomes" id="UP000800094">
    <property type="component" value="Unassembled WGS sequence"/>
</dbReference>
<evidence type="ECO:0000313" key="1">
    <source>
        <dbReference type="EMBL" id="KAF2244027.1"/>
    </source>
</evidence>
<protein>
    <recommendedName>
        <fullName evidence="3">F-box domain-containing protein</fullName>
    </recommendedName>
</protein>
<sequence length="622" mass="69486">MFKNLPREVYDCIVEQVQKLHLGQDQPCPPCYLKDLYNLSLTSRAWDKAVTVPMYRKVWLLGNEEHSRMPKLKIPGTSRLKLLRRTLRERNALARYVRELHMPEFQALYRSATIEREEIVNLVASLVMACPNLERLVGFHIPYTHSFDRLSHALSTRPKLEERVWLLTNTDVELDEDEEDDPTDGYYHAACDPMERFLELNSNHPRLTTVILHQEQSQPANELTFRAIIGTLRQFPALRQLSISGFSATSFTNLALNSLPPNLHSLRLQNLPGVVDKGLQKFANSSLAMSLESITLVDLELSQLTTISNLLSPHLTQLKRLSLSQHKAPRLPSGISFPDFDSPSVEYIHWELRSQAGPSPALISTFAPGDSPPFPFINHEPISCLATAILASSIKKGLFPSLRKIRAPHDPQGVLQALCKPLATAFLPSDSAFFTSPPRYSSPSIPSISIELDRFSLNTSSDVSRPTTSSARADSAMSSPITAEFPCHIDASKHHLRLPQEAAFTPSRSRLAAQSRLLAARKQPFVSFKVTDPNGVVRINKTITGFLGDLRSNITYDLRPDRNRISSGGYNDGDDEEVNEWITGIGDIAGEWEVVEKGGLGNCRHAMNGRVGRKAVSVEDMF</sequence>
<name>A0A6A6I172_9PLEO</name>
<gene>
    <name evidence="1" type="ORF">BU26DRAFT_435921</name>
</gene>
<evidence type="ECO:0008006" key="3">
    <source>
        <dbReference type="Google" id="ProtNLM"/>
    </source>
</evidence>
<dbReference type="OrthoDB" id="3210378at2759"/>
<dbReference type="GeneID" id="54577483"/>
<dbReference type="Gene3D" id="3.80.10.10">
    <property type="entry name" value="Ribonuclease Inhibitor"/>
    <property type="match status" value="1"/>
</dbReference>
<organism evidence="1 2">
    <name type="scientific">Trematosphaeria pertusa</name>
    <dbReference type="NCBI Taxonomy" id="390896"/>
    <lineage>
        <taxon>Eukaryota</taxon>
        <taxon>Fungi</taxon>
        <taxon>Dikarya</taxon>
        <taxon>Ascomycota</taxon>
        <taxon>Pezizomycotina</taxon>
        <taxon>Dothideomycetes</taxon>
        <taxon>Pleosporomycetidae</taxon>
        <taxon>Pleosporales</taxon>
        <taxon>Massarineae</taxon>
        <taxon>Trematosphaeriaceae</taxon>
        <taxon>Trematosphaeria</taxon>
    </lineage>
</organism>
<evidence type="ECO:0000313" key="2">
    <source>
        <dbReference type="Proteomes" id="UP000800094"/>
    </source>
</evidence>
<keyword evidence="2" id="KW-1185">Reference proteome</keyword>
<proteinExistence type="predicted"/>